<dbReference type="GO" id="GO:0106300">
    <property type="term" value="P:protein-DNA covalent cross-linking repair"/>
    <property type="evidence" value="ECO:0007669"/>
    <property type="project" value="InterPro"/>
</dbReference>
<keyword evidence="3" id="KW-0227">DNA damage</keyword>
<dbReference type="PANTHER" id="PTHR13604:SF0">
    <property type="entry name" value="ABASIC SITE PROCESSING PROTEIN HMCES"/>
    <property type="match status" value="1"/>
</dbReference>
<dbReference type="EMBL" id="KK784929">
    <property type="protein sequence ID" value="KDO60908.1"/>
    <property type="molecule type" value="Genomic_DNA"/>
</dbReference>
<protein>
    <submittedName>
        <fullName evidence="8">Uncharacterized protein</fullName>
    </submittedName>
</protein>
<evidence type="ECO:0000256" key="4">
    <source>
        <dbReference type="ARBA" id="ARBA00022801"/>
    </source>
</evidence>
<name>A0A067F0M8_CITSI</name>
<evidence type="ECO:0000256" key="2">
    <source>
        <dbReference type="ARBA" id="ARBA00022670"/>
    </source>
</evidence>
<keyword evidence="4" id="KW-0378">Hydrolase</keyword>
<dbReference type="GO" id="GO:0008233">
    <property type="term" value="F:peptidase activity"/>
    <property type="evidence" value="ECO:0007669"/>
    <property type="project" value="UniProtKB-KW"/>
</dbReference>
<keyword evidence="7" id="KW-0456">Lyase</keyword>
<dbReference type="GO" id="GO:0003697">
    <property type="term" value="F:single-stranded DNA binding"/>
    <property type="evidence" value="ECO:0007669"/>
    <property type="project" value="InterPro"/>
</dbReference>
<evidence type="ECO:0000313" key="8">
    <source>
        <dbReference type="EMBL" id="KDO60908.1"/>
    </source>
</evidence>
<dbReference type="GO" id="GO:0016829">
    <property type="term" value="F:lyase activity"/>
    <property type="evidence" value="ECO:0007669"/>
    <property type="project" value="UniProtKB-KW"/>
</dbReference>
<evidence type="ECO:0000256" key="1">
    <source>
        <dbReference type="ARBA" id="ARBA00008136"/>
    </source>
</evidence>
<keyword evidence="2" id="KW-0645">Protease</keyword>
<dbReference type="SUPFAM" id="SSF143081">
    <property type="entry name" value="BB1717-like"/>
    <property type="match status" value="1"/>
</dbReference>
<dbReference type="GO" id="GO:0006508">
    <property type="term" value="P:proteolysis"/>
    <property type="evidence" value="ECO:0007669"/>
    <property type="project" value="UniProtKB-KW"/>
</dbReference>
<gene>
    <name evidence="8" type="ORF">CISIN_1g0159011mg</name>
</gene>
<dbReference type="InterPro" id="IPR003738">
    <property type="entry name" value="SRAP"/>
</dbReference>
<evidence type="ECO:0000256" key="3">
    <source>
        <dbReference type="ARBA" id="ARBA00022763"/>
    </source>
</evidence>
<dbReference type="Proteomes" id="UP000027120">
    <property type="component" value="Unassembled WGS sequence"/>
</dbReference>
<reference evidence="8 9" key="1">
    <citation type="submission" date="2014-04" db="EMBL/GenBank/DDBJ databases">
        <authorList>
            <consortium name="International Citrus Genome Consortium"/>
            <person name="Gmitter F."/>
            <person name="Chen C."/>
            <person name="Farmerie W."/>
            <person name="Harkins T."/>
            <person name="Desany B."/>
            <person name="Mohiuddin M."/>
            <person name="Kodira C."/>
            <person name="Borodovsky M."/>
            <person name="Lomsadze A."/>
            <person name="Burns P."/>
            <person name="Jenkins J."/>
            <person name="Prochnik S."/>
            <person name="Shu S."/>
            <person name="Chapman J."/>
            <person name="Pitluck S."/>
            <person name="Schmutz J."/>
            <person name="Rokhsar D."/>
        </authorList>
    </citation>
    <scope>NUCLEOTIDE SEQUENCE</scope>
</reference>
<evidence type="ECO:0000256" key="7">
    <source>
        <dbReference type="ARBA" id="ARBA00023239"/>
    </source>
</evidence>
<feature type="non-terminal residue" evidence="8">
    <location>
        <position position="53"/>
    </location>
</feature>
<proteinExistence type="inferred from homology"/>
<keyword evidence="5" id="KW-0190">Covalent protein-DNA linkage</keyword>
<dbReference type="InterPro" id="IPR036590">
    <property type="entry name" value="SRAP-like"/>
</dbReference>
<keyword evidence="9" id="KW-1185">Reference proteome</keyword>
<keyword evidence="6" id="KW-0238">DNA-binding</keyword>
<dbReference type="Gene3D" id="3.90.1680.10">
    <property type="entry name" value="SOS response associated peptidase-like"/>
    <property type="match status" value="1"/>
</dbReference>
<accession>A0A067F0M8</accession>
<evidence type="ECO:0000256" key="5">
    <source>
        <dbReference type="ARBA" id="ARBA00023124"/>
    </source>
</evidence>
<organism evidence="8 9">
    <name type="scientific">Citrus sinensis</name>
    <name type="common">Sweet orange</name>
    <name type="synonym">Citrus aurantium var. sinensis</name>
    <dbReference type="NCBI Taxonomy" id="2711"/>
    <lineage>
        <taxon>Eukaryota</taxon>
        <taxon>Viridiplantae</taxon>
        <taxon>Streptophyta</taxon>
        <taxon>Embryophyta</taxon>
        <taxon>Tracheophyta</taxon>
        <taxon>Spermatophyta</taxon>
        <taxon>Magnoliopsida</taxon>
        <taxon>eudicotyledons</taxon>
        <taxon>Gunneridae</taxon>
        <taxon>Pentapetalae</taxon>
        <taxon>rosids</taxon>
        <taxon>malvids</taxon>
        <taxon>Sapindales</taxon>
        <taxon>Rutaceae</taxon>
        <taxon>Aurantioideae</taxon>
        <taxon>Citrus</taxon>
    </lineage>
</organism>
<dbReference type="Pfam" id="PF02586">
    <property type="entry name" value="SRAP"/>
    <property type="match status" value="1"/>
</dbReference>
<dbReference type="PANTHER" id="PTHR13604">
    <property type="entry name" value="DC12-RELATED"/>
    <property type="match status" value="1"/>
</dbReference>
<dbReference type="AlphaFoldDB" id="A0A067F0M8"/>
<sequence length="53" mass="6493">MLQMFRALLDFNLLLRFYEWKKDGSKKQPYYVHFKDGRPLVFAALYDTWQSSE</sequence>
<evidence type="ECO:0000313" key="9">
    <source>
        <dbReference type="Proteomes" id="UP000027120"/>
    </source>
</evidence>
<evidence type="ECO:0000256" key="6">
    <source>
        <dbReference type="ARBA" id="ARBA00023125"/>
    </source>
</evidence>
<comment type="similarity">
    <text evidence="1">Belongs to the SOS response-associated peptidase family.</text>
</comment>